<comment type="caution">
    <text evidence="1">The sequence shown here is derived from an EMBL/GenBank/DDBJ whole genome shotgun (WGS) entry which is preliminary data.</text>
</comment>
<evidence type="ECO:0000313" key="2">
    <source>
        <dbReference type="Proteomes" id="UP001519362"/>
    </source>
</evidence>
<dbReference type="InterPro" id="IPR021678">
    <property type="entry name" value="DUF3263"/>
</dbReference>
<dbReference type="Pfam" id="PF11662">
    <property type="entry name" value="DUF3263"/>
    <property type="match status" value="1"/>
</dbReference>
<keyword evidence="2" id="KW-1185">Reference proteome</keyword>
<organism evidence="1 2">
    <name type="scientific">Microbacterium amylolyticum</name>
    <dbReference type="NCBI Taxonomy" id="936337"/>
    <lineage>
        <taxon>Bacteria</taxon>
        <taxon>Bacillati</taxon>
        <taxon>Actinomycetota</taxon>
        <taxon>Actinomycetes</taxon>
        <taxon>Micrococcales</taxon>
        <taxon>Microbacteriaceae</taxon>
        <taxon>Microbacterium</taxon>
    </lineage>
</organism>
<dbReference type="Proteomes" id="UP001519362">
    <property type="component" value="Unassembled WGS sequence"/>
</dbReference>
<gene>
    <name evidence="1" type="ORF">JOF34_001804</name>
</gene>
<dbReference type="RefSeq" id="WP_165134520.1">
    <property type="nucleotide sequence ID" value="NZ_CP049253.1"/>
</dbReference>
<evidence type="ECO:0000313" key="1">
    <source>
        <dbReference type="EMBL" id="MBP2437218.1"/>
    </source>
</evidence>
<sequence>MTDVQHDDAAVASLDERARAVLAFESEWPRPSGAKEEAIRAHLDLEPARYYQLLARLVDDPAAWEHAPMLVARLRRLREQRAAHRARLLR</sequence>
<proteinExistence type="predicted"/>
<dbReference type="EMBL" id="JAGIOL010000001">
    <property type="protein sequence ID" value="MBP2437218.1"/>
    <property type="molecule type" value="Genomic_DNA"/>
</dbReference>
<reference evidence="1 2" key="1">
    <citation type="submission" date="2021-03" db="EMBL/GenBank/DDBJ databases">
        <title>Sequencing the genomes of 1000 actinobacteria strains.</title>
        <authorList>
            <person name="Klenk H.-P."/>
        </authorList>
    </citation>
    <scope>NUCLEOTIDE SEQUENCE [LARGE SCALE GENOMIC DNA]</scope>
    <source>
        <strain evidence="1 2">DSM 24221</strain>
    </source>
</reference>
<accession>A0ABS4ZIV7</accession>
<protein>
    <recommendedName>
        <fullName evidence="3">DUF3263 domain-containing protein</fullName>
    </recommendedName>
</protein>
<name>A0ABS4ZIV7_9MICO</name>
<evidence type="ECO:0008006" key="3">
    <source>
        <dbReference type="Google" id="ProtNLM"/>
    </source>
</evidence>